<gene>
    <name evidence="1" type="ORF">E7Z59_03625</name>
</gene>
<keyword evidence="2" id="KW-1185">Reference proteome</keyword>
<organism evidence="1 2">
    <name type="scientific">Robertkochia marina</name>
    <dbReference type="NCBI Taxonomy" id="1227945"/>
    <lineage>
        <taxon>Bacteria</taxon>
        <taxon>Pseudomonadati</taxon>
        <taxon>Bacteroidota</taxon>
        <taxon>Flavobacteriia</taxon>
        <taxon>Flavobacteriales</taxon>
        <taxon>Flavobacteriaceae</taxon>
        <taxon>Robertkochia</taxon>
    </lineage>
</organism>
<dbReference type="InterPro" id="IPR025365">
    <property type="entry name" value="DUF4269"/>
</dbReference>
<protein>
    <submittedName>
        <fullName evidence="1">DUF4269 domain-containing protein</fullName>
    </submittedName>
</protein>
<accession>A0A4V3UYG6</accession>
<evidence type="ECO:0000313" key="2">
    <source>
        <dbReference type="Proteomes" id="UP000305939"/>
    </source>
</evidence>
<sequence>MDLEPVLAPQISRKVQPPFWKSANLNLKENNQMNMVDPGYLLNGSLSQQKVYKALRELRVFERLRHFDPVLAGTFPLDLAGPESDLDILCEVDDHDHFKKAVTAFFDQEKSFNIKEKLIKGKAVIIARFQYIDLPFEIFGQDVPVIHQDAYRHLLVEKHLLQHQLKGSEPTLKALKQKGKSTEEAFAFLLKMEGDPYEGLIALGKELGLYS</sequence>
<name>A0A4V3UYG6_9FLAO</name>
<dbReference type="Proteomes" id="UP000305939">
    <property type="component" value="Unassembled WGS sequence"/>
</dbReference>
<dbReference type="OrthoDB" id="6402248at2"/>
<dbReference type="Pfam" id="PF14091">
    <property type="entry name" value="DUF4269"/>
    <property type="match status" value="1"/>
</dbReference>
<evidence type="ECO:0000313" key="1">
    <source>
        <dbReference type="EMBL" id="THD69428.1"/>
    </source>
</evidence>
<reference evidence="1 2" key="1">
    <citation type="submission" date="2019-04" db="EMBL/GenBank/DDBJ databases">
        <title>Draft genome sequence of Robertkochia marina CC-AMO-30D.</title>
        <authorList>
            <person name="Hameed A."/>
            <person name="Lin S.-Y."/>
            <person name="Shahina M."/>
            <person name="Lai W.-A."/>
            <person name="Young C.-C."/>
        </authorList>
    </citation>
    <scope>NUCLEOTIDE SEQUENCE [LARGE SCALE GENOMIC DNA]</scope>
    <source>
        <strain evidence="1 2">CC-AMO-30D</strain>
    </source>
</reference>
<dbReference type="AlphaFoldDB" id="A0A4V3UYG6"/>
<proteinExistence type="predicted"/>
<comment type="caution">
    <text evidence="1">The sequence shown here is derived from an EMBL/GenBank/DDBJ whole genome shotgun (WGS) entry which is preliminary data.</text>
</comment>
<dbReference type="EMBL" id="SSMC01000001">
    <property type="protein sequence ID" value="THD69428.1"/>
    <property type="molecule type" value="Genomic_DNA"/>
</dbReference>